<keyword evidence="3" id="KW-1185">Reference proteome</keyword>
<dbReference type="EMBL" id="AE000513">
    <property type="protein sequence ID" value="AAF09915.1"/>
    <property type="molecule type" value="Genomic_DNA"/>
</dbReference>
<dbReference type="PATRIC" id="fig|243230.17.peg.499"/>
<dbReference type="InParanoid" id="Q9RXI2"/>
<dbReference type="OrthoDB" id="9982959at2"/>
<dbReference type="AlphaFoldDB" id="Q9RXI2"/>
<dbReference type="PaxDb" id="243230-DR_0331"/>
<feature type="compositionally biased region" description="Low complexity" evidence="1">
    <location>
        <begin position="45"/>
        <end position="76"/>
    </location>
</feature>
<gene>
    <name evidence="2" type="ordered locus">DR_0331</name>
</gene>
<sequence>MGLAELRRREDFAKAWGEGDLFSKHPTKRLYAAHICPPRPISKLGSSSISGGSTMGEGKPNTNQTATNQTNTAAPADITAPEGSRADGVSDGANTNFGPTLGAVPHEGGETKQTDEDSKK</sequence>
<dbReference type="KEGG" id="dra:DR_0331"/>
<dbReference type="PIR" id="H75532">
    <property type="entry name" value="H75532"/>
</dbReference>
<dbReference type="HOGENOM" id="CLU_2045832_0_0_0"/>
<name>Q9RXI2_DEIRA</name>
<dbReference type="Proteomes" id="UP000002524">
    <property type="component" value="Chromosome 1"/>
</dbReference>
<accession>Q9RXI2</accession>
<feature type="region of interest" description="Disordered" evidence="1">
    <location>
        <begin position="37"/>
        <end position="120"/>
    </location>
</feature>
<evidence type="ECO:0000313" key="3">
    <source>
        <dbReference type="Proteomes" id="UP000002524"/>
    </source>
</evidence>
<organism evidence="2 3">
    <name type="scientific">Deinococcus radiodurans (strain ATCC 13939 / DSM 20539 / JCM 16871 / CCUG 27074 / LMG 4051 / NBRC 15346 / NCIMB 9279 / VKM B-1422 / R1)</name>
    <dbReference type="NCBI Taxonomy" id="243230"/>
    <lineage>
        <taxon>Bacteria</taxon>
        <taxon>Thermotogati</taxon>
        <taxon>Deinococcota</taxon>
        <taxon>Deinococci</taxon>
        <taxon>Deinococcales</taxon>
        <taxon>Deinococcaceae</taxon>
        <taxon>Deinococcus</taxon>
    </lineage>
</organism>
<evidence type="ECO:0000313" key="2">
    <source>
        <dbReference type="EMBL" id="AAF09915.1"/>
    </source>
</evidence>
<dbReference type="STRING" id="243230.DR_0331"/>
<protein>
    <submittedName>
        <fullName evidence="2">Uncharacterized protein</fullName>
    </submittedName>
</protein>
<proteinExistence type="predicted"/>
<reference evidence="2 3" key="1">
    <citation type="journal article" date="1999" name="Science">
        <title>Genome sequence of the radioresistant bacterium Deinococcus radiodurans R1.</title>
        <authorList>
            <person name="White O."/>
            <person name="Eisen J.A."/>
            <person name="Heidelberg J.F."/>
            <person name="Hickey E.K."/>
            <person name="Peterson J.D."/>
            <person name="Dodson R.J."/>
            <person name="Haft D.H."/>
            <person name="Gwinn M.L."/>
            <person name="Nelson W.C."/>
            <person name="Richardson D.L."/>
            <person name="Moffat K.S."/>
            <person name="Qin H."/>
            <person name="Jiang L."/>
            <person name="Pamphile W."/>
            <person name="Crosby M."/>
            <person name="Shen M."/>
            <person name="Vamathevan J.J."/>
            <person name="Lam P."/>
            <person name="McDonald L."/>
            <person name="Utterback T."/>
            <person name="Zalewski C."/>
            <person name="Makarova K.S."/>
            <person name="Aravind L."/>
            <person name="Daly M.J."/>
            <person name="Minton K.W."/>
            <person name="Fleischmann R.D."/>
            <person name="Ketchum K.A."/>
            <person name="Nelson K.E."/>
            <person name="Salzberg S."/>
            <person name="Smith H.O."/>
            <person name="Venter J.C."/>
            <person name="Fraser C.M."/>
        </authorList>
    </citation>
    <scope>NUCLEOTIDE SEQUENCE [LARGE SCALE GENOMIC DNA]</scope>
    <source>
        <strain evidence="3">ATCC 13939 / DSM 20539 / JCM 16871 / LMG 4051 / NBRC 15346 / NCIMB 9279 / R1 / VKM B-1422</strain>
    </source>
</reference>
<feature type="compositionally biased region" description="Basic and acidic residues" evidence="1">
    <location>
        <begin position="107"/>
        <end position="120"/>
    </location>
</feature>
<evidence type="ECO:0000256" key="1">
    <source>
        <dbReference type="SAM" id="MobiDB-lite"/>
    </source>
</evidence>
<dbReference type="EnsemblBacteria" id="AAF09915">
    <property type="protein sequence ID" value="AAF09915"/>
    <property type="gene ID" value="DR_0331"/>
</dbReference>